<dbReference type="Proteomes" id="UP000216605">
    <property type="component" value="Unassembled WGS sequence"/>
</dbReference>
<feature type="domain" description="Redoxin" evidence="1">
    <location>
        <begin position="11"/>
        <end position="114"/>
    </location>
</feature>
<dbReference type="EMBL" id="NOXV01000009">
    <property type="protein sequence ID" value="OYQ50513.1"/>
    <property type="molecule type" value="Genomic_DNA"/>
</dbReference>
<reference evidence="2 3" key="1">
    <citation type="submission" date="2017-07" db="EMBL/GenBank/DDBJ databases">
        <title>Flavobacterium cyanobacteriorum sp. nov., isolated from cyanobacterial aggregates in a eutrophic lake.</title>
        <authorList>
            <person name="Cai H."/>
        </authorList>
    </citation>
    <scope>NUCLEOTIDE SEQUENCE [LARGE SCALE GENOMIC DNA]</scope>
    <source>
        <strain evidence="2 3">TH021</strain>
    </source>
</reference>
<dbReference type="AlphaFoldDB" id="A0A256AA14"/>
<dbReference type="PANTHER" id="PTHR42852:SF13">
    <property type="entry name" value="PROTEIN DIPZ"/>
    <property type="match status" value="1"/>
</dbReference>
<protein>
    <recommendedName>
        <fullName evidence="1">Redoxin domain-containing protein</fullName>
    </recommendedName>
</protein>
<dbReference type="Pfam" id="PF08534">
    <property type="entry name" value="Redoxin"/>
    <property type="match status" value="1"/>
</dbReference>
<dbReference type="SUPFAM" id="SSF52833">
    <property type="entry name" value="Thioredoxin-like"/>
    <property type="match status" value="1"/>
</dbReference>
<proteinExistence type="predicted"/>
<keyword evidence="3" id="KW-1185">Reference proteome</keyword>
<organism evidence="2 3">
    <name type="scientific">Flavobacterium cyanobacteriorum</name>
    <dbReference type="NCBI Taxonomy" id="2022802"/>
    <lineage>
        <taxon>Bacteria</taxon>
        <taxon>Pseudomonadati</taxon>
        <taxon>Bacteroidota</taxon>
        <taxon>Flavobacteriia</taxon>
        <taxon>Flavobacteriales</taxon>
        <taxon>Flavobacteriaceae</taxon>
        <taxon>Flavobacterium</taxon>
    </lineage>
</organism>
<dbReference type="InterPro" id="IPR036249">
    <property type="entry name" value="Thioredoxin-like_sf"/>
</dbReference>
<sequence>MPKLLVYDEVGNSKFLNDLGETIVLDVWTTSCATCIKEFPKFQKVATSYKNHKVKFYSLNFPLRRDTQNYINKFTEQYTFKKLIADRTTVEKLNIKYFPQYIIIKNNKIQYIGSLNINKSSILVHDKKYN</sequence>
<dbReference type="InterPro" id="IPR013740">
    <property type="entry name" value="Redoxin"/>
</dbReference>
<dbReference type="PANTHER" id="PTHR42852">
    <property type="entry name" value="THIOL:DISULFIDE INTERCHANGE PROTEIN DSBE"/>
    <property type="match status" value="1"/>
</dbReference>
<comment type="caution">
    <text evidence="2">The sequence shown here is derived from an EMBL/GenBank/DDBJ whole genome shotgun (WGS) entry which is preliminary data.</text>
</comment>
<evidence type="ECO:0000259" key="1">
    <source>
        <dbReference type="Pfam" id="PF08534"/>
    </source>
</evidence>
<dbReference type="GO" id="GO:0016491">
    <property type="term" value="F:oxidoreductase activity"/>
    <property type="evidence" value="ECO:0007669"/>
    <property type="project" value="InterPro"/>
</dbReference>
<name>A0A256AA14_9FLAO</name>
<evidence type="ECO:0000313" key="3">
    <source>
        <dbReference type="Proteomes" id="UP000216605"/>
    </source>
</evidence>
<dbReference type="InterPro" id="IPR050553">
    <property type="entry name" value="Thioredoxin_ResA/DsbE_sf"/>
</dbReference>
<evidence type="ECO:0000313" key="2">
    <source>
        <dbReference type="EMBL" id="OYQ50513.1"/>
    </source>
</evidence>
<accession>A0A256AA14</accession>
<gene>
    <name evidence="2" type="ORF">CHU92_00060</name>
</gene>
<dbReference type="Gene3D" id="3.40.30.10">
    <property type="entry name" value="Glutaredoxin"/>
    <property type="match status" value="1"/>
</dbReference>